<keyword evidence="1" id="KW-0472">Membrane</keyword>
<proteinExistence type="predicted"/>
<name>A0AAJ2L0Z3_ALKPS</name>
<keyword evidence="1" id="KW-0812">Transmembrane</keyword>
<feature type="transmembrane region" description="Helical" evidence="1">
    <location>
        <begin position="121"/>
        <end position="140"/>
    </location>
</feature>
<dbReference type="RefSeq" id="WP_289236772.1">
    <property type="nucleotide sequence ID" value="NZ_CP117835.1"/>
</dbReference>
<feature type="transmembrane region" description="Helical" evidence="1">
    <location>
        <begin position="15"/>
        <end position="33"/>
    </location>
</feature>
<evidence type="ECO:0000313" key="3">
    <source>
        <dbReference type="Proteomes" id="UP001285636"/>
    </source>
</evidence>
<feature type="transmembrane region" description="Helical" evidence="1">
    <location>
        <begin position="85"/>
        <end position="101"/>
    </location>
</feature>
<evidence type="ECO:0000256" key="1">
    <source>
        <dbReference type="SAM" id="Phobius"/>
    </source>
</evidence>
<dbReference type="AlphaFoldDB" id="A0AAJ2L0Z3"/>
<dbReference type="InterPro" id="IPR025441">
    <property type="entry name" value="DUF4181"/>
</dbReference>
<accession>A0AAJ2L0Z3</accession>
<feature type="transmembrane region" description="Helical" evidence="1">
    <location>
        <begin position="62"/>
        <end position="79"/>
    </location>
</feature>
<organism evidence="2 3">
    <name type="scientific">Alkalihalophilus pseudofirmus</name>
    <name type="common">Bacillus pseudofirmus</name>
    <dbReference type="NCBI Taxonomy" id="79885"/>
    <lineage>
        <taxon>Bacteria</taxon>
        <taxon>Bacillati</taxon>
        <taxon>Bacillota</taxon>
        <taxon>Bacilli</taxon>
        <taxon>Bacillales</taxon>
        <taxon>Bacillaceae</taxon>
        <taxon>Alkalihalophilus</taxon>
    </lineage>
</organism>
<comment type="caution">
    <text evidence="2">The sequence shown here is derived from an EMBL/GenBank/DDBJ whole genome shotgun (WGS) entry which is preliminary data.</text>
</comment>
<gene>
    <name evidence="2" type="ORF">RYX45_05275</name>
</gene>
<dbReference type="Proteomes" id="UP001285636">
    <property type="component" value="Unassembled WGS sequence"/>
</dbReference>
<dbReference type="Pfam" id="PF13789">
    <property type="entry name" value="DUF4181"/>
    <property type="match status" value="1"/>
</dbReference>
<protein>
    <submittedName>
        <fullName evidence="2">DUF4181 domain-containing protein</fullName>
    </submittedName>
</protein>
<reference evidence="2" key="1">
    <citation type="submission" date="2023-10" db="EMBL/GenBank/DDBJ databases">
        <title>Screening of Alkalihalophilus pseudofirmusBZ-TG-HK211 and Its Alleviation of Salt Stress on Rapeseed Growth.</title>
        <authorList>
            <person name="Zhao B."/>
            <person name="Guo T."/>
        </authorList>
    </citation>
    <scope>NUCLEOTIDE SEQUENCE</scope>
    <source>
        <strain evidence="2">BZ-TG-HK211</strain>
    </source>
</reference>
<evidence type="ECO:0000313" key="2">
    <source>
        <dbReference type="EMBL" id="MDV2884580.1"/>
    </source>
</evidence>
<keyword evidence="1" id="KW-1133">Transmembrane helix</keyword>
<sequence>MYPYEMIDPYFWEKFFIFILLTALVLFLFNEGMRRLLKLEKRGFFNKDGYVNKRHKVIDRTIRAIFLLLMIIALIMNVTRDSVEMFRIFDPAILLFFMLFLTETTRSVMEYKYSEERNRYLLTASFVLFTSILVISMFMTDFYGLF</sequence>
<dbReference type="EMBL" id="JAWJAY010000001">
    <property type="protein sequence ID" value="MDV2884580.1"/>
    <property type="molecule type" value="Genomic_DNA"/>
</dbReference>